<evidence type="ECO:0000313" key="2">
    <source>
        <dbReference type="Proteomes" id="UP000621510"/>
    </source>
</evidence>
<comment type="caution">
    <text evidence="1">The sequence shown here is derived from an EMBL/GenBank/DDBJ whole genome shotgun (WGS) entry which is preliminary data.</text>
</comment>
<proteinExistence type="predicted"/>
<name>A0ABS1Q434_9ACTN</name>
<dbReference type="EMBL" id="JAERRG010000031">
    <property type="protein sequence ID" value="MBL1119436.1"/>
    <property type="molecule type" value="Genomic_DNA"/>
</dbReference>
<keyword evidence="2" id="KW-1185">Reference proteome</keyword>
<dbReference type="RefSeq" id="WP_201857212.1">
    <property type="nucleotide sequence ID" value="NZ_JAERRG010000031.1"/>
</dbReference>
<accession>A0ABS1Q434</accession>
<protein>
    <recommendedName>
        <fullName evidence="3">Glyoxalase-like domain-containing protein</fullName>
    </recommendedName>
</protein>
<evidence type="ECO:0000313" key="1">
    <source>
        <dbReference type="EMBL" id="MBL1119436.1"/>
    </source>
</evidence>
<organism evidence="1 2">
    <name type="scientific">Streptomyces endocoffeicus</name>
    <dbReference type="NCBI Taxonomy" id="2898945"/>
    <lineage>
        <taxon>Bacteria</taxon>
        <taxon>Bacillati</taxon>
        <taxon>Actinomycetota</taxon>
        <taxon>Actinomycetes</taxon>
        <taxon>Kitasatosporales</taxon>
        <taxon>Streptomycetaceae</taxon>
        <taxon>Streptomyces</taxon>
    </lineage>
</organism>
<dbReference type="Proteomes" id="UP000621510">
    <property type="component" value="Unassembled WGS sequence"/>
</dbReference>
<sequence length="47" mass="5101">MKRKAMGRCEAAGAQVLWGPYDGKGRSNAMVRFPGGYVAEPRQSSDL</sequence>
<reference evidence="1 2" key="1">
    <citation type="submission" date="2021-01" db="EMBL/GenBank/DDBJ databases">
        <title>WGS of actinomycetes isolated from Thailand.</title>
        <authorList>
            <person name="Thawai C."/>
        </authorList>
    </citation>
    <scope>NUCLEOTIDE SEQUENCE [LARGE SCALE GENOMIC DNA]</scope>
    <source>
        <strain evidence="1 2">CA3R110</strain>
    </source>
</reference>
<gene>
    <name evidence="1" type="ORF">JK364_44865</name>
</gene>
<evidence type="ECO:0008006" key="3">
    <source>
        <dbReference type="Google" id="ProtNLM"/>
    </source>
</evidence>